<dbReference type="GO" id="GO:0008270">
    <property type="term" value="F:zinc ion binding"/>
    <property type="evidence" value="ECO:0007669"/>
    <property type="project" value="InterPro"/>
</dbReference>
<dbReference type="Proteomes" id="UP000220102">
    <property type="component" value="Unassembled WGS sequence"/>
</dbReference>
<evidence type="ECO:0000313" key="3">
    <source>
        <dbReference type="EMBL" id="PEN13867.1"/>
    </source>
</evidence>
<dbReference type="Pfam" id="PF12706">
    <property type="entry name" value="Lactamase_B_2"/>
    <property type="match status" value="1"/>
</dbReference>
<accession>A0A2A8CZ63</accession>
<dbReference type="SUPFAM" id="SSF56281">
    <property type="entry name" value="Metallo-hydrolase/oxidoreductase"/>
    <property type="match status" value="1"/>
</dbReference>
<evidence type="ECO:0000256" key="1">
    <source>
        <dbReference type="SAM" id="MobiDB-lite"/>
    </source>
</evidence>
<evidence type="ECO:0000313" key="4">
    <source>
        <dbReference type="Proteomes" id="UP000220102"/>
    </source>
</evidence>
<dbReference type="GO" id="GO:0070290">
    <property type="term" value="F:N-acylphosphatidylethanolamine-specific phospholipase D activity"/>
    <property type="evidence" value="ECO:0007669"/>
    <property type="project" value="InterPro"/>
</dbReference>
<dbReference type="InterPro" id="IPR036866">
    <property type="entry name" value="RibonucZ/Hydroxyglut_hydro"/>
</dbReference>
<proteinExistence type="predicted"/>
<reference evidence="3 4" key="1">
    <citation type="submission" date="2017-10" db="EMBL/GenBank/DDBJ databases">
        <title>Draft genome of Longibacter Salinarum.</title>
        <authorList>
            <person name="Goh K.M."/>
            <person name="Shamsir M.S."/>
            <person name="Lim S.W."/>
        </authorList>
    </citation>
    <scope>NUCLEOTIDE SEQUENCE [LARGE SCALE GENOMIC DNA]</scope>
    <source>
        <strain evidence="3 4">KCTC 52045</strain>
    </source>
</reference>
<dbReference type="OrthoDB" id="9805728at2"/>
<dbReference type="AlphaFoldDB" id="A0A2A8CZ63"/>
<gene>
    <name evidence="3" type="ORF">CRI94_07350</name>
</gene>
<dbReference type="PANTHER" id="PTHR15032:SF4">
    <property type="entry name" value="N-ACYL-PHOSPHATIDYLETHANOLAMINE-HYDROLYZING PHOSPHOLIPASE D"/>
    <property type="match status" value="1"/>
</dbReference>
<feature type="compositionally biased region" description="Basic residues" evidence="1">
    <location>
        <begin position="1"/>
        <end position="14"/>
    </location>
</feature>
<dbReference type="InterPro" id="IPR024884">
    <property type="entry name" value="NAPE-PLD"/>
</dbReference>
<feature type="region of interest" description="Disordered" evidence="1">
    <location>
        <begin position="1"/>
        <end position="26"/>
    </location>
</feature>
<name>A0A2A8CZ63_9BACT</name>
<protein>
    <recommendedName>
        <fullName evidence="2">Metallo-beta-lactamase domain-containing protein</fullName>
    </recommendedName>
</protein>
<dbReference type="PIRSF" id="PIRSF038896">
    <property type="entry name" value="NAPE-PLD"/>
    <property type="match status" value="1"/>
</dbReference>
<sequence length="326" mass="36084">MPKKHDRASRRHHTRDGFCNPDAPAQPASPLEVARWLSGRVFSHKQNVPPHTVLPTDLSAPPPSIRITWIGHATTLIQVPGLTVLTDPHFGQRASPVPFAGPERLARLPLQIDDLPPVDLVVLSHDHYDHLHRPSIERLLAARHAPTFAAPLGCADRLRNWGVDSVLAFDWWEYDDMDIGSGLRLHALPALHFSGRSLTDRNSTLWASWMLEMDDGSVYFGGDTGYSDHFSTIADALGSPDIAILPIGAYKPRRIMKPVHVNPEEAMQAVIDLGRPDVVPIHWGTFDLASETVQAAAPEAIHWAERFGLTNQLRLLRPGESTTARP</sequence>
<comment type="caution">
    <text evidence="3">The sequence shown here is derived from an EMBL/GenBank/DDBJ whole genome shotgun (WGS) entry which is preliminary data.</text>
</comment>
<evidence type="ECO:0000259" key="2">
    <source>
        <dbReference type="Pfam" id="PF12706"/>
    </source>
</evidence>
<organism evidence="3 4">
    <name type="scientific">Longibacter salinarum</name>
    <dbReference type="NCBI Taxonomy" id="1850348"/>
    <lineage>
        <taxon>Bacteria</taxon>
        <taxon>Pseudomonadati</taxon>
        <taxon>Rhodothermota</taxon>
        <taxon>Rhodothermia</taxon>
        <taxon>Rhodothermales</taxon>
        <taxon>Salisaetaceae</taxon>
        <taxon>Longibacter</taxon>
    </lineage>
</organism>
<keyword evidence="4" id="KW-1185">Reference proteome</keyword>
<dbReference type="EMBL" id="PDEQ01000003">
    <property type="protein sequence ID" value="PEN13867.1"/>
    <property type="molecule type" value="Genomic_DNA"/>
</dbReference>
<dbReference type="GO" id="GO:0005737">
    <property type="term" value="C:cytoplasm"/>
    <property type="evidence" value="ECO:0007669"/>
    <property type="project" value="TreeGrafter"/>
</dbReference>
<dbReference type="Gene3D" id="3.60.15.10">
    <property type="entry name" value="Ribonuclease Z/Hydroxyacylglutathione hydrolase-like"/>
    <property type="match status" value="1"/>
</dbReference>
<dbReference type="InterPro" id="IPR001279">
    <property type="entry name" value="Metallo-B-lactamas"/>
</dbReference>
<dbReference type="RefSeq" id="WP_098075031.1">
    <property type="nucleotide sequence ID" value="NZ_PDEQ01000003.1"/>
</dbReference>
<feature type="domain" description="Metallo-beta-lactamase" evidence="2">
    <location>
        <begin position="84"/>
        <end position="283"/>
    </location>
</feature>
<dbReference type="PANTHER" id="PTHR15032">
    <property type="entry name" value="N-ACYL-PHOSPHATIDYLETHANOLAMINE-HYDROLYZING PHOSPHOLIPASE D"/>
    <property type="match status" value="1"/>
</dbReference>